<evidence type="ECO:0000313" key="3">
    <source>
        <dbReference type="Proteomes" id="UP000634136"/>
    </source>
</evidence>
<comment type="caution">
    <text evidence="2">The sequence shown here is derived from an EMBL/GenBank/DDBJ whole genome shotgun (WGS) entry which is preliminary data.</text>
</comment>
<gene>
    <name evidence="2" type="ORF">G2W53_042649</name>
</gene>
<evidence type="ECO:0000313" key="2">
    <source>
        <dbReference type="EMBL" id="KAF7803538.1"/>
    </source>
</evidence>
<dbReference type="EMBL" id="JAAIUW010000013">
    <property type="protein sequence ID" value="KAF7803538.1"/>
    <property type="molecule type" value="Genomic_DNA"/>
</dbReference>
<organism evidence="2 3">
    <name type="scientific">Senna tora</name>
    <dbReference type="NCBI Taxonomy" id="362788"/>
    <lineage>
        <taxon>Eukaryota</taxon>
        <taxon>Viridiplantae</taxon>
        <taxon>Streptophyta</taxon>
        <taxon>Embryophyta</taxon>
        <taxon>Tracheophyta</taxon>
        <taxon>Spermatophyta</taxon>
        <taxon>Magnoliopsida</taxon>
        <taxon>eudicotyledons</taxon>
        <taxon>Gunneridae</taxon>
        <taxon>Pentapetalae</taxon>
        <taxon>rosids</taxon>
        <taxon>fabids</taxon>
        <taxon>Fabales</taxon>
        <taxon>Fabaceae</taxon>
        <taxon>Caesalpinioideae</taxon>
        <taxon>Cassia clade</taxon>
        <taxon>Senna</taxon>
    </lineage>
</organism>
<reference evidence="2" key="1">
    <citation type="submission" date="2020-09" db="EMBL/GenBank/DDBJ databases">
        <title>Genome-Enabled Discovery of Anthraquinone Biosynthesis in Senna tora.</title>
        <authorList>
            <person name="Kang S.-H."/>
            <person name="Pandey R.P."/>
            <person name="Lee C.-M."/>
            <person name="Sim J.-S."/>
            <person name="Jeong J.-T."/>
            <person name="Choi B.-S."/>
            <person name="Jung M."/>
            <person name="Ginzburg D."/>
            <person name="Zhao K."/>
            <person name="Won S.Y."/>
            <person name="Oh T.-J."/>
            <person name="Yu Y."/>
            <person name="Kim N.-H."/>
            <person name="Lee O.R."/>
            <person name="Lee T.-H."/>
            <person name="Bashyal P."/>
            <person name="Kim T.-S."/>
            <person name="Lee W.-H."/>
            <person name="Kawkins C."/>
            <person name="Kim C.-K."/>
            <person name="Kim J.S."/>
            <person name="Ahn B.O."/>
            <person name="Rhee S.Y."/>
            <person name="Sohng J.K."/>
        </authorList>
    </citation>
    <scope>NUCLEOTIDE SEQUENCE</scope>
    <source>
        <tissue evidence="2">Leaf</tissue>
    </source>
</reference>
<keyword evidence="3" id="KW-1185">Reference proteome</keyword>
<protein>
    <submittedName>
        <fullName evidence="2">Uncharacterized protein</fullName>
    </submittedName>
</protein>
<accession>A0A834VZ54</accession>
<proteinExistence type="predicted"/>
<feature type="region of interest" description="Disordered" evidence="1">
    <location>
        <begin position="48"/>
        <end position="87"/>
    </location>
</feature>
<sequence>MPTFPRHIKILVMIWFQKKNSQTHTPKSLINQSSSGALWPPEAALSLSSQKSSHEPHGSQCYSAAVPEPPPEPPCPKTPDAAPSDSSLSPSQHHILYGLFICFLSCDCEIPSFHCLLVLQLHPCSQTLEIIHQVLQLLPQPAHHRRAGPVRRGARPAARDVPLGCIGLLQGLKLALDDFHALQDLLHVLVHSGSKVLHGLRIVHDLALLIGLLQFPVQFFDMPHVFLDILDVLEEFVEVDGLLPHLHIVQVCLLLQVSVLPEGA</sequence>
<dbReference type="Proteomes" id="UP000634136">
    <property type="component" value="Unassembled WGS sequence"/>
</dbReference>
<feature type="compositionally biased region" description="Pro residues" evidence="1">
    <location>
        <begin position="67"/>
        <end position="77"/>
    </location>
</feature>
<feature type="compositionally biased region" description="Low complexity" evidence="1">
    <location>
        <begin position="78"/>
        <end position="87"/>
    </location>
</feature>
<name>A0A834VZ54_9FABA</name>
<dbReference type="AlphaFoldDB" id="A0A834VZ54"/>
<evidence type="ECO:0000256" key="1">
    <source>
        <dbReference type="SAM" id="MobiDB-lite"/>
    </source>
</evidence>